<evidence type="ECO:0000313" key="5">
    <source>
        <dbReference type="EMBL" id="OMG53026.1"/>
    </source>
</evidence>
<dbReference type="Gene3D" id="1.10.10.60">
    <property type="entry name" value="Homeodomain-like"/>
    <property type="match status" value="1"/>
</dbReference>
<dbReference type="GO" id="GO:0043565">
    <property type="term" value="F:sequence-specific DNA binding"/>
    <property type="evidence" value="ECO:0007669"/>
    <property type="project" value="InterPro"/>
</dbReference>
<dbReference type="RefSeq" id="WP_076095664.1">
    <property type="nucleotide sequence ID" value="NZ_MTHD01000004.1"/>
</dbReference>
<evidence type="ECO:0000256" key="1">
    <source>
        <dbReference type="ARBA" id="ARBA00023015"/>
    </source>
</evidence>
<dbReference type="PANTHER" id="PTHR46796">
    <property type="entry name" value="HTH-TYPE TRANSCRIPTIONAL ACTIVATOR RHAS-RELATED"/>
    <property type="match status" value="1"/>
</dbReference>
<dbReference type="InterPro" id="IPR018060">
    <property type="entry name" value="HTH_AraC"/>
</dbReference>
<dbReference type="GO" id="GO:0003700">
    <property type="term" value="F:DNA-binding transcription factor activity"/>
    <property type="evidence" value="ECO:0007669"/>
    <property type="project" value="InterPro"/>
</dbReference>
<dbReference type="SMART" id="SM00342">
    <property type="entry name" value="HTH_ARAC"/>
    <property type="match status" value="1"/>
</dbReference>
<sequence length="225" mass="24342">MANEPAGRLPDTVLAAWQHEVAAAELSPVLPDGCQDLICRIDASEQPHWFVSPLATGTDHVACPPGSRYLGFRLHPGTRIDATGLLAAVTTRAPDACNEIGNLLADFTRRDPATQEILATLAEVATPAAARQRLGIRERTLERLCRRDTGQTAGFWIALARVRRAAVAIDSELPLTDIAGLCGYADQAHLNRAFRRWFAASPAQFRRSPQLLSLARASGFATDPI</sequence>
<dbReference type="Pfam" id="PF12833">
    <property type="entry name" value="HTH_18"/>
    <property type="match status" value="1"/>
</dbReference>
<protein>
    <recommendedName>
        <fullName evidence="4">HTH araC/xylS-type domain-containing protein</fullName>
    </recommendedName>
</protein>
<comment type="caution">
    <text evidence="5">The sequence shown here is derived from an EMBL/GenBank/DDBJ whole genome shotgun (WGS) entry which is preliminary data.</text>
</comment>
<dbReference type="PANTHER" id="PTHR46796:SF6">
    <property type="entry name" value="ARAC SUBFAMILY"/>
    <property type="match status" value="1"/>
</dbReference>
<dbReference type="InterPro" id="IPR009057">
    <property type="entry name" value="Homeodomain-like_sf"/>
</dbReference>
<keyword evidence="1" id="KW-0805">Transcription regulation</keyword>
<dbReference type="InterPro" id="IPR050204">
    <property type="entry name" value="AraC_XylS_family_regulators"/>
</dbReference>
<dbReference type="AlphaFoldDB" id="A0A1R1I2N8"/>
<dbReference type="STRING" id="418702.BJN45_12360"/>
<dbReference type="Proteomes" id="UP000187526">
    <property type="component" value="Unassembled WGS sequence"/>
</dbReference>
<organism evidence="5 6">
    <name type="scientific">Azonexus hydrophilus</name>
    <dbReference type="NCBI Taxonomy" id="418702"/>
    <lineage>
        <taxon>Bacteria</taxon>
        <taxon>Pseudomonadati</taxon>
        <taxon>Pseudomonadota</taxon>
        <taxon>Betaproteobacteria</taxon>
        <taxon>Rhodocyclales</taxon>
        <taxon>Azonexaceae</taxon>
        <taxon>Azonexus</taxon>
    </lineage>
</organism>
<keyword evidence="6" id="KW-1185">Reference proteome</keyword>
<gene>
    <name evidence="5" type="ORF">BJN45_12360</name>
</gene>
<name>A0A1R1I2N8_9RHOO</name>
<dbReference type="SUPFAM" id="SSF46689">
    <property type="entry name" value="Homeodomain-like"/>
    <property type="match status" value="1"/>
</dbReference>
<keyword evidence="2" id="KW-0238">DNA-binding</keyword>
<proteinExistence type="predicted"/>
<dbReference type="PROSITE" id="PS01124">
    <property type="entry name" value="HTH_ARAC_FAMILY_2"/>
    <property type="match status" value="1"/>
</dbReference>
<evidence type="ECO:0000256" key="2">
    <source>
        <dbReference type="ARBA" id="ARBA00023125"/>
    </source>
</evidence>
<keyword evidence="3" id="KW-0804">Transcription</keyword>
<accession>A0A1R1I2N8</accession>
<dbReference type="OrthoDB" id="9809338at2"/>
<evidence type="ECO:0000256" key="3">
    <source>
        <dbReference type="ARBA" id="ARBA00023163"/>
    </source>
</evidence>
<feature type="domain" description="HTH araC/xylS-type" evidence="4">
    <location>
        <begin position="111"/>
        <end position="208"/>
    </location>
</feature>
<reference evidence="5 6" key="1">
    <citation type="submission" date="2016-10" db="EMBL/GenBank/DDBJ databases">
        <title>Alkaliphiles isolated from bioreactors.</title>
        <authorList>
            <person name="Salah Z."/>
            <person name="Rout S.P."/>
            <person name="Humphreys P.N."/>
        </authorList>
    </citation>
    <scope>NUCLEOTIDE SEQUENCE [LARGE SCALE GENOMIC DNA]</scope>
    <source>
        <strain evidence="5 6">ZS02</strain>
    </source>
</reference>
<evidence type="ECO:0000259" key="4">
    <source>
        <dbReference type="PROSITE" id="PS01124"/>
    </source>
</evidence>
<dbReference type="EMBL" id="MTHD01000004">
    <property type="protein sequence ID" value="OMG53026.1"/>
    <property type="molecule type" value="Genomic_DNA"/>
</dbReference>
<evidence type="ECO:0000313" key="6">
    <source>
        <dbReference type="Proteomes" id="UP000187526"/>
    </source>
</evidence>